<organism evidence="2 3">
    <name type="scientific">Lentisphaera araneosa HTCC2155</name>
    <dbReference type="NCBI Taxonomy" id="313628"/>
    <lineage>
        <taxon>Bacteria</taxon>
        <taxon>Pseudomonadati</taxon>
        <taxon>Lentisphaerota</taxon>
        <taxon>Lentisphaeria</taxon>
        <taxon>Lentisphaerales</taxon>
        <taxon>Lentisphaeraceae</taxon>
        <taxon>Lentisphaera</taxon>
    </lineage>
</organism>
<dbReference type="Pfam" id="PF12092">
    <property type="entry name" value="DUF3568"/>
    <property type="match status" value="1"/>
</dbReference>
<dbReference type="AlphaFoldDB" id="A6DGT0"/>
<dbReference type="InterPro" id="IPR021952">
    <property type="entry name" value="Flpp3-like"/>
</dbReference>
<accession>A6DGT0</accession>
<gene>
    <name evidence="2" type="ORF">LNTAR_23444</name>
</gene>
<evidence type="ECO:0000313" key="3">
    <source>
        <dbReference type="Proteomes" id="UP000004947"/>
    </source>
</evidence>
<comment type="caution">
    <text evidence="2">The sequence shown here is derived from an EMBL/GenBank/DDBJ whole genome shotgun (WGS) entry which is preliminary data.</text>
</comment>
<dbReference type="PROSITE" id="PS51257">
    <property type="entry name" value="PROKAR_LIPOPROTEIN"/>
    <property type="match status" value="1"/>
</dbReference>
<name>A6DGT0_9BACT</name>
<keyword evidence="1" id="KW-0812">Transmembrane</keyword>
<proteinExistence type="predicted"/>
<dbReference type="EMBL" id="ABCK01000002">
    <property type="protein sequence ID" value="EDM29397.1"/>
    <property type="molecule type" value="Genomic_DNA"/>
</dbReference>
<keyword evidence="1" id="KW-1133">Transmembrane helix</keyword>
<dbReference type="RefSeq" id="WP_007277117.1">
    <property type="nucleotide sequence ID" value="NZ_ABCK01000002.1"/>
</dbReference>
<dbReference type="Proteomes" id="UP000004947">
    <property type="component" value="Unassembled WGS sequence"/>
</dbReference>
<keyword evidence="1" id="KW-0472">Membrane</keyword>
<protein>
    <recommendedName>
        <fullName evidence="4">Lipoprotein</fullName>
    </recommendedName>
</protein>
<reference evidence="2 3" key="1">
    <citation type="journal article" date="2010" name="J. Bacteriol.">
        <title>Genome sequence of Lentisphaera araneosa HTCC2155T, the type species of the order Lentisphaerales in the phylum Lentisphaerae.</title>
        <authorList>
            <person name="Thrash J.C."/>
            <person name="Cho J.C."/>
            <person name="Vergin K.L."/>
            <person name="Morris R.M."/>
            <person name="Giovannoni S.J."/>
        </authorList>
    </citation>
    <scope>NUCLEOTIDE SEQUENCE [LARGE SCALE GENOMIC DNA]</scope>
    <source>
        <strain evidence="2 3">HTCC2155</strain>
    </source>
</reference>
<evidence type="ECO:0008006" key="4">
    <source>
        <dbReference type="Google" id="ProtNLM"/>
    </source>
</evidence>
<sequence length="157" mass="18171">MNLKKLNLYFSLILIASFSQSCLVITAGAAGGSYAWFNGRIEEKLYHDKGHAYDIALAYLGSEGAEIIEKDKKNYRLEATLKKQEKDKTNTYKISFIFKDYEAYKLEDLSKMTKYQKQKMEKEKGLKTLLIFQYTDGVKPQFTESEEQLKSYLSLLN</sequence>
<dbReference type="STRING" id="313628.LNTAR_23444"/>
<feature type="transmembrane region" description="Helical" evidence="1">
    <location>
        <begin position="12"/>
        <end position="37"/>
    </location>
</feature>
<keyword evidence="3" id="KW-1185">Reference proteome</keyword>
<evidence type="ECO:0000313" key="2">
    <source>
        <dbReference type="EMBL" id="EDM29397.1"/>
    </source>
</evidence>
<evidence type="ECO:0000256" key="1">
    <source>
        <dbReference type="SAM" id="Phobius"/>
    </source>
</evidence>